<feature type="domain" description="CoA-binding" evidence="1">
    <location>
        <begin position="6"/>
        <end position="99"/>
    </location>
</feature>
<dbReference type="AlphaFoldDB" id="X1FM16"/>
<evidence type="ECO:0000313" key="2">
    <source>
        <dbReference type="EMBL" id="GAH45987.1"/>
    </source>
</evidence>
<dbReference type="InterPro" id="IPR036291">
    <property type="entry name" value="NAD(P)-bd_dom_sf"/>
</dbReference>
<accession>X1FM16</accession>
<sequence>MNPTEVLRKYNKYAVVGATRNKEKFGYKIYKTIKNYDKTVFPVNPRYDSIDGVFCFSSISEIPEKPEVVVAVVPPRATDKLIDECKRLGIDVMWLQPGTYNDATLQKCKDVDIEAVYGACIMLKLKEQ</sequence>
<reference evidence="2" key="1">
    <citation type="journal article" date="2014" name="Front. Microbiol.">
        <title>High frequency of phylogenetically diverse reductive dehalogenase-homologous genes in deep subseafloor sedimentary metagenomes.</title>
        <authorList>
            <person name="Kawai M."/>
            <person name="Futagami T."/>
            <person name="Toyoda A."/>
            <person name="Takaki Y."/>
            <person name="Nishi S."/>
            <person name="Hori S."/>
            <person name="Arai W."/>
            <person name="Tsubouchi T."/>
            <person name="Morono Y."/>
            <person name="Uchiyama I."/>
            <person name="Ito T."/>
            <person name="Fujiyama A."/>
            <person name="Inagaki F."/>
            <person name="Takami H."/>
        </authorList>
    </citation>
    <scope>NUCLEOTIDE SEQUENCE</scope>
    <source>
        <strain evidence="2">Expedition CK06-06</strain>
    </source>
</reference>
<dbReference type="PANTHER" id="PTHR33303">
    <property type="entry name" value="CYTOPLASMIC PROTEIN-RELATED"/>
    <property type="match status" value="1"/>
</dbReference>
<dbReference type="SUPFAM" id="SSF51735">
    <property type="entry name" value="NAD(P)-binding Rossmann-fold domains"/>
    <property type="match status" value="1"/>
</dbReference>
<evidence type="ECO:0000259" key="1">
    <source>
        <dbReference type="SMART" id="SM00881"/>
    </source>
</evidence>
<dbReference type="PANTHER" id="PTHR33303:SF2">
    <property type="entry name" value="COA-BINDING DOMAIN-CONTAINING PROTEIN"/>
    <property type="match status" value="1"/>
</dbReference>
<proteinExistence type="predicted"/>
<dbReference type="Gene3D" id="3.40.50.720">
    <property type="entry name" value="NAD(P)-binding Rossmann-like Domain"/>
    <property type="match status" value="1"/>
</dbReference>
<protein>
    <recommendedName>
        <fullName evidence="1">CoA-binding domain-containing protein</fullName>
    </recommendedName>
</protein>
<dbReference type="SMART" id="SM00881">
    <property type="entry name" value="CoA_binding"/>
    <property type="match status" value="1"/>
</dbReference>
<name>X1FM16_9ZZZZ</name>
<dbReference type="Pfam" id="PF13380">
    <property type="entry name" value="CoA_binding_2"/>
    <property type="match status" value="1"/>
</dbReference>
<gene>
    <name evidence="2" type="ORF">S03H2_14837</name>
</gene>
<dbReference type="EMBL" id="BARU01007538">
    <property type="protein sequence ID" value="GAH45987.1"/>
    <property type="molecule type" value="Genomic_DNA"/>
</dbReference>
<organism evidence="2">
    <name type="scientific">marine sediment metagenome</name>
    <dbReference type="NCBI Taxonomy" id="412755"/>
    <lineage>
        <taxon>unclassified sequences</taxon>
        <taxon>metagenomes</taxon>
        <taxon>ecological metagenomes</taxon>
    </lineage>
</organism>
<comment type="caution">
    <text evidence="2">The sequence shown here is derived from an EMBL/GenBank/DDBJ whole genome shotgun (WGS) entry which is preliminary data.</text>
</comment>
<dbReference type="InterPro" id="IPR003781">
    <property type="entry name" value="CoA-bd"/>
</dbReference>